<feature type="transmembrane region" description="Helical" evidence="7">
    <location>
        <begin position="75"/>
        <end position="96"/>
    </location>
</feature>
<comment type="subcellular location">
    <subcellularLocation>
        <location evidence="1 7">Cell membrane</location>
        <topology evidence="1 7">Multi-pass membrane protein</topology>
    </subcellularLocation>
</comment>
<dbReference type="GO" id="GO:0055085">
    <property type="term" value="P:transmembrane transport"/>
    <property type="evidence" value="ECO:0007669"/>
    <property type="project" value="InterPro"/>
</dbReference>
<dbReference type="SUPFAM" id="SSF161098">
    <property type="entry name" value="MetI-like"/>
    <property type="match status" value="1"/>
</dbReference>
<evidence type="ECO:0000259" key="8">
    <source>
        <dbReference type="PROSITE" id="PS50928"/>
    </source>
</evidence>
<sequence>MSSPDQESRLTARLLLTPAVSTLLLWMIVPLVMTIYFSFIRYNLMQPDLSGFVGWDNYAFFITNPVFSEAVFNTILLLGSVVLITVGFGLALALLINDPFPGQGLVRILLISPFFVMPTVNALLWKHMMMNPIYGVLSQISVFFGLEPINWLQDLPLFSIIIMLSWQWMPFACLIFITSLQSMDRDQLEASSIDGATFWQQFRYLYLPHLARPMSVVIMIEVIFLLSVFAEIFITTSGGPGTSSTNLAFLIFTEALLNFDVGAASAGAVFAIILANIVAIFLIRMIGKNLES</sequence>
<dbReference type="PROSITE" id="PS50928">
    <property type="entry name" value="ABC_TM1"/>
    <property type="match status" value="1"/>
</dbReference>
<feature type="transmembrane region" description="Helical" evidence="7">
    <location>
        <begin position="255"/>
        <end position="283"/>
    </location>
</feature>
<dbReference type="CDD" id="cd06261">
    <property type="entry name" value="TM_PBP2"/>
    <property type="match status" value="1"/>
</dbReference>
<dbReference type="GO" id="GO:0005886">
    <property type="term" value="C:plasma membrane"/>
    <property type="evidence" value="ECO:0007669"/>
    <property type="project" value="UniProtKB-SubCell"/>
</dbReference>
<dbReference type="InterPro" id="IPR035906">
    <property type="entry name" value="MetI-like_sf"/>
</dbReference>
<protein>
    <submittedName>
        <fullName evidence="9">Various polyols ABC transporter, permease component 1</fullName>
    </submittedName>
</protein>
<evidence type="ECO:0000256" key="1">
    <source>
        <dbReference type="ARBA" id="ARBA00004651"/>
    </source>
</evidence>
<keyword evidence="6 7" id="KW-0472">Membrane</keyword>
<evidence type="ECO:0000256" key="6">
    <source>
        <dbReference type="ARBA" id="ARBA00023136"/>
    </source>
</evidence>
<proteinExistence type="inferred from homology"/>
<reference evidence="9" key="1">
    <citation type="submission" date="2020-01" db="EMBL/GenBank/DDBJ databases">
        <authorList>
            <person name="Meier V. D."/>
            <person name="Meier V D."/>
        </authorList>
    </citation>
    <scope>NUCLEOTIDE SEQUENCE</scope>
    <source>
        <strain evidence="9">HLG_WM_MAG_09</strain>
    </source>
</reference>
<feature type="transmembrane region" description="Helical" evidence="7">
    <location>
        <begin position="216"/>
        <end position="235"/>
    </location>
</feature>
<evidence type="ECO:0000256" key="4">
    <source>
        <dbReference type="ARBA" id="ARBA00022692"/>
    </source>
</evidence>
<evidence type="ECO:0000256" key="7">
    <source>
        <dbReference type="RuleBase" id="RU363032"/>
    </source>
</evidence>
<feature type="transmembrane region" description="Helical" evidence="7">
    <location>
        <begin position="20"/>
        <end position="40"/>
    </location>
</feature>
<gene>
    <name evidence="9" type="ORF">HELGO_WM20058</name>
</gene>
<evidence type="ECO:0000256" key="3">
    <source>
        <dbReference type="ARBA" id="ARBA00022475"/>
    </source>
</evidence>
<comment type="similarity">
    <text evidence="7">Belongs to the binding-protein-dependent transport system permease family.</text>
</comment>
<dbReference type="EMBL" id="CACVAT010000457">
    <property type="protein sequence ID" value="CAA6828065.1"/>
    <property type="molecule type" value="Genomic_DNA"/>
</dbReference>
<name>A0A6S6U086_9GAMM</name>
<keyword evidence="5 7" id="KW-1133">Transmembrane helix</keyword>
<organism evidence="9">
    <name type="scientific">uncultured Thiotrichaceae bacterium</name>
    <dbReference type="NCBI Taxonomy" id="298394"/>
    <lineage>
        <taxon>Bacteria</taxon>
        <taxon>Pseudomonadati</taxon>
        <taxon>Pseudomonadota</taxon>
        <taxon>Gammaproteobacteria</taxon>
        <taxon>Thiotrichales</taxon>
        <taxon>Thiotrichaceae</taxon>
        <taxon>environmental samples</taxon>
    </lineage>
</organism>
<dbReference type="AlphaFoldDB" id="A0A6S6U086"/>
<feature type="transmembrane region" description="Helical" evidence="7">
    <location>
        <begin position="132"/>
        <end position="151"/>
    </location>
</feature>
<dbReference type="PANTHER" id="PTHR43005:SF2">
    <property type="entry name" value="INTEGRAL MEMBRANE SUGAR TRANSPORT PROTEIN"/>
    <property type="match status" value="1"/>
</dbReference>
<evidence type="ECO:0000256" key="5">
    <source>
        <dbReference type="ARBA" id="ARBA00022989"/>
    </source>
</evidence>
<evidence type="ECO:0000313" key="9">
    <source>
        <dbReference type="EMBL" id="CAA6828065.1"/>
    </source>
</evidence>
<feature type="domain" description="ABC transmembrane type-1" evidence="8">
    <location>
        <begin position="71"/>
        <end position="282"/>
    </location>
</feature>
<accession>A0A6S6U086</accession>
<dbReference type="PANTHER" id="PTHR43005">
    <property type="entry name" value="BLR7065 PROTEIN"/>
    <property type="match status" value="1"/>
</dbReference>
<feature type="transmembrane region" description="Helical" evidence="7">
    <location>
        <begin position="108"/>
        <end position="125"/>
    </location>
</feature>
<keyword evidence="3" id="KW-1003">Cell membrane</keyword>
<keyword evidence="4 7" id="KW-0812">Transmembrane</keyword>
<feature type="transmembrane region" description="Helical" evidence="7">
    <location>
        <begin position="157"/>
        <end position="177"/>
    </location>
</feature>
<evidence type="ECO:0000256" key="2">
    <source>
        <dbReference type="ARBA" id="ARBA00022448"/>
    </source>
</evidence>
<dbReference type="Pfam" id="PF00528">
    <property type="entry name" value="BPD_transp_1"/>
    <property type="match status" value="1"/>
</dbReference>
<dbReference type="InterPro" id="IPR000515">
    <property type="entry name" value="MetI-like"/>
</dbReference>
<dbReference type="Gene3D" id="1.10.3720.10">
    <property type="entry name" value="MetI-like"/>
    <property type="match status" value="1"/>
</dbReference>
<keyword evidence="2 7" id="KW-0813">Transport</keyword>